<keyword evidence="2" id="KW-1133">Transmembrane helix</keyword>
<keyword evidence="2" id="KW-0812">Transmembrane</keyword>
<dbReference type="SUPFAM" id="SSF51230">
    <property type="entry name" value="Single hybrid motif"/>
    <property type="match status" value="1"/>
</dbReference>
<keyword evidence="2" id="KW-0472">Membrane</keyword>
<feature type="coiled-coil region" evidence="1">
    <location>
        <begin position="148"/>
        <end position="182"/>
    </location>
</feature>
<dbReference type="InterPro" id="IPR011053">
    <property type="entry name" value="Single_hybrid_motif"/>
</dbReference>
<feature type="coiled-coil region" evidence="1">
    <location>
        <begin position="218"/>
        <end position="259"/>
    </location>
</feature>
<organism evidence="3 4">
    <name type="scientific">Candidatus Thermochlorobacter aerophilus</name>
    <dbReference type="NCBI Taxonomy" id="1868324"/>
    <lineage>
        <taxon>Bacteria</taxon>
        <taxon>Pseudomonadati</taxon>
        <taxon>Chlorobiota</taxon>
        <taxon>Chlorobiia</taxon>
        <taxon>Chlorobiales</taxon>
        <taxon>Candidatus Thermochlorobacteriaceae</taxon>
        <taxon>Candidatus Thermochlorobacter</taxon>
    </lineage>
</organism>
<dbReference type="Gene3D" id="2.40.30.170">
    <property type="match status" value="1"/>
</dbReference>
<proteinExistence type="predicted"/>
<reference evidence="3 4" key="1">
    <citation type="journal article" date="2011" name="ISME J.">
        <title>Community ecology of hot spring cyanobacterial mats: predominant populations and their functional potential.</title>
        <authorList>
            <person name="Klatt C.G."/>
            <person name="Wood J.M."/>
            <person name="Rusch D.B."/>
            <person name="Bateson M.M."/>
            <person name="Hamamura N."/>
            <person name="Heidelberg J.F."/>
            <person name="Grossman A.R."/>
            <person name="Bhaya D."/>
            <person name="Cohan F.M."/>
            <person name="Kuhl M."/>
            <person name="Bryant D.A."/>
            <person name="Ward D.M."/>
        </authorList>
    </citation>
    <scope>NUCLEOTIDE SEQUENCE [LARGE SCALE GENOMIC DNA]</scope>
    <source>
        <strain evidence="3">OS</strain>
    </source>
</reference>
<dbReference type="PANTHER" id="PTHR30386">
    <property type="entry name" value="MEMBRANE FUSION SUBUNIT OF EMRAB-TOLC MULTIDRUG EFFLUX PUMP"/>
    <property type="match status" value="1"/>
</dbReference>
<name>A0A395LXX2_9BACT</name>
<evidence type="ECO:0000313" key="4">
    <source>
        <dbReference type="Proteomes" id="UP000266389"/>
    </source>
</evidence>
<evidence type="ECO:0000313" key="3">
    <source>
        <dbReference type="EMBL" id="RFM23406.1"/>
    </source>
</evidence>
<dbReference type="Gene3D" id="2.40.50.100">
    <property type="match status" value="1"/>
</dbReference>
<evidence type="ECO:0000256" key="2">
    <source>
        <dbReference type="SAM" id="Phobius"/>
    </source>
</evidence>
<dbReference type="InterPro" id="IPR050739">
    <property type="entry name" value="MFP"/>
</dbReference>
<evidence type="ECO:0000256" key="1">
    <source>
        <dbReference type="SAM" id="Coils"/>
    </source>
</evidence>
<accession>A0A395LXX2</accession>
<dbReference type="Proteomes" id="UP000266389">
    <property type="component" value="Unassembled WGS sequence"/>
</dbReference>
<gene>
    <name evidence="3" type="ORF">D0433_10755</name>
</gene>
<dbReference type="PRINTS" id="PR01490">
    <property type="entry name" value="RTXTOXIND"/>
</dbReference>
<keyword evidence="1" id="KW-0175">Coiled coil</keyword>
<sequence length="448" mass="48735">MAAEKIQMVKVETGVTNGHSPVHREKVIIEDVVPYYYTTALRMAHAPKTAEPLARGFGLTLLVIILIAFIPNTWQQNVAGSGTVTSFVPAARPQTIDAQIDGRIVKWYVNEGAMVKPGDTIVTLRDIDTKFLADNFVEYQRAIRENTVREVELEVVQAENKVRQAEQKLLAAKQVVSQANVDVQIARIQYWRAVDLESQGLVARKDLENATIKLQKAIADSAKAAADLQVEIQAVENAKAELAAKQRKAEATIAKADLEFGTVAVRRNLSVVISPIAGQVTRIAQAGPGQTVKKGEALCVVTPSSTEDIAAEIFVSSLDAAIIDTGRPVRLQFAGFPAIQVWGGGWPSLSVGTFGGKVAVIDAVNDGSGRFRVLVVPDPEDKPWPNRTYLRQGTEVTGWILLNEVSLAYEAWRQLCGFPPIIPVRPSGIDKKKLGAEKAKTSSDKEKE</sequence>
<dbReference type="EMBL" id="PHFL01000065">
    <property type="protein sequence ID" value="RFM23406.1"/>
    <property type="molecule type" value="Genomic_DNA"/>
</dbReference>
<protein>
    <submittedName>
        <fullName evidence="3">HlyD family efflux transporter periplasmic adaptor subunit</fullName>
    </submittedName>
</protein>
<comment type="caution">
    <text evidence="3">The sequence shown here is derived from an EMBL/GenBank/DDBJ whole genome shotgun (WGS) entry which is preliminary data.</text>
</comment>
<feature type="transmembrane region" description="Helical" evidence="2">
    <location>
        <begin position="52"/>
        <end position="70"/>
    </location>
</feature>
<dbReference type="Gene3D" id="1.10.287.470">
    <property type="entry name" value="Helix hairpin bin"/>
    <property type="match status" value="1"/>
</dbReference>
<dbReference type="AlphaFoldDB" id="A0A395LXX2"/>